<dbReference type="EMBL" id="JALNTZ010000846">
    <property type="protein sequence ID" value="KAJ3630085.1"/>
    <property type="molecule type" value="Genomic_DNA"/>
</dbReference>
<name>A0AA38M0L0_9CUCU</name>
<evidence type="ECO:0000313" key="1">
    <source>
        <dbReference type="EMBL" id="KAJ3630085.1"/>
    </source>
</evidence>
<reference evidence="1" key="1">
    <citation type="journal article" date="2023" name="G3 (Bethesda)">
        <title>Whole genome assemblies of Zophobas morio and Tenebrio molitor.</title>
        <authorList>
            <person name="Kaur S."/>
            <person name="Stinson S.A."/>
            <person name="diCenzo G.C."/>
        </authorList>
    </citation>
    <scope>NUCLEOTIDE SEQUENCE</scope>
    <source>
        <strain evidence="1">QUZm001</strain>
    </source>
</reference>
<proteinExistence type="predicted"/>
<dbReference type="AlphaFoldDB" id="A0AA38M0L0"/>
<sequence>MPSCSTCVGAAVERAADGISYCSSCSRVIENDEFVAQIEFQESSGGAFSVCGTFVTNDGFNTSGAYTLLFLNILKLTTRN</sequence>
<keyword evidence="2" id="KW-1185">Reference proteome</keyword>
<organism evidence="1 2">
    <name type="scientific">Zophobas morio</name>
    <dbReference type="NCBI Taxonomy" id="2755281"/>
    <lineage>
        <taxon>Eukaryota</taxon>
        <taxon>Metazoa</taxon>
        <taxon>Ecdysozoa</taxon>
        <taxon>Arthropoda</taxon>
        <taxon>Hexapoda</taxon>
        <taxon>Insecta</taxon>
        <taxon>Pterygota</taxon>
        <taxon>Neoptera</taxon>
        <taxon>Endopterygota</taxon>
        <taxon>Coleoptera</taxon>
        <taxon>Polyphaga</taxon>
        <taxon>Cucujiformia</taxon>
        <taxon>Tenebrionidae</taxon>
        <taxon>Zophobas</taxon>
    </lineage>
</organism>
<comment type="caution">
    <text evidence="1">The sequence shown here is derived from an EMBL/GenBank/DDBJ whole genome shotgun (WGS) entry which is preliminary data.</text>
</comment>
<accession>A0AA38M0L0</accession>
<gene>
    <name evidence="1" type="ORF">Zmor_027083</name>
</gene>
<evidence type="ECO:0000313" key="2">
    <source>
        <dbReference type="Proteomes" id="UP001168821"/>
    </source>
</evidence>
<protein>
    <submittedName>
        <fullName evidence="1">Uncharacterized protein</fullName>
    </submittedName>
</protein>
<dbReference type="Proteomes" id="UP001168821">
    <property type="component" value="Unassembled WGS sequence"/>
</dbReference>